<evidence type="ECO:0000313" key="3">
    <source>
        <dbReference type="Proteomes" id="UP000277582"/>
    </source>
</evidence>
<name>A0A3R9R161_9CREN</name>
<gene>
    <name evidence="1" type="ORF">D6D85_14045</name>
    <name evidence="2" type="ORF">EF810_04480</name>
</gene>
<evidence type="ECO:0000313" key="4">
    <source>
        <dbReference type="Proteomes" id="UP000316217"/>
    </source>
</evidence>
<proteinExistence type="predicted"/>
<sequence length="59" mass="7162">MDTVVVSVRVKKRVKEILEEAGVDISEEVKRYLEDLAWKVEMRRSLEELDRVLRRIYRE</sequence>
<comment type="caution">
    <text evidence="1">The sequence shown here is derived from an EMBL/GenBank/DDBJ whole genome shotgun (WGS) entry which is preliminary data.</text>
</comment>
<accession>A0A3R9R161</accession>
<protein>
    <submittedName>
        <fullName evidence="1">VapB-type antitoxin</fullName>
    </submittedName>
</protein>
<organism evidence="1 3">
    <name type="scientific">Candidatus Methanodesulfokora washburnensis</name>
    <dbReference type="NCBI Taxonomy" id="2478471"/>
    <lineage>
        <taxon>Archaea</taxon>
        <taxon>Thermoproteota</taxon>
        <taxon>Candidatus Korarchaeia</taxon>
        <taxon>Candidatus Korarchaeia incertae sedis</taxon>
        <taxon>Candidatus Methanodesulfokora</taxon>
    </lineage>
</organism>
<reference evidence="2 4" key="2">
    <citation type="journal article" date="2019" name="Nat. Microbiol.">
        <title>Wide diversity of methane and short-chain alkane metabolisms in uncultured archaea.</title>
        <authorList>
            <person name="Borrel G."/>
            <person name="Adam P.S."/>
            <person name="McKay L.J."/>
            <person name="Chen L.X."/>
            <person name="Sierra-Garcia I.N."/>
            <person name="Sieber C.M."/>
            <person name="Letourneur Q."/>
            <person name="Ghozlane A."/>
            <person name="Andersen G.L."/>
            <person name="Li W.J."/>
            <person name="Hallam S.J."/>
            <person name="Muyzer G."/>
            <person name="de Oliveira V.M."/>
            <person name="Inskeep W.P."/>
            <person name="Banfield J.F."/>
            <person name="Gribaldo S."/>
        </authorList>
    </citation>
    <scope>NUCLEOTIDE SEQUENCE [LARGE SCALE GENOMIC DNA]</scope>
    <source>
        <strain evidence="2">NM4</strain>
    </source>
</reference>
<dbReference type="EMBL" id="RXII01000069">
    <property type="protein sequence ID" value="RZN61701.1"/>
    <property type="molecule type" value="Genomic_DNA"/>
</dbReference>
<evidence type="ECO:0000313" key="2">
    <source>
        <dbReference type="EMBL" id="RZN61701.1"/>
    </source>
</evidence>
<dbReference type="EMBL" id="RCOS01000156">
    <property type="protein sequence ID" value="RSN72405.1"/>
    <property type="molecule type" value="Genomic_DNA"/>
</dbReference>
<dbReference type="Proteomes" id="UP000277582">
    <property type="component" value="Unassembled WGS sequence"/>
</dbReference>
<reference evidence="1 3" key="1">
    <citation type="submission" date="2018-10" db="EMBL/GenBank/DDBJ databases">
        <title>Co-occurring genomic capacity for anaerobic methane metabolism and dissimilatory sulfite reduction discovered in the Korarchaeota.</title>
        <authorList>
            <person name="Mckay L.J."/>
            <person name="Dlakic M."/>
            <person name="Fields M.W."/>
            <person name="Delmont T.O."/>
            <person name="Eren A.M."/>
            <person name="Jay Z.J."/>
            <person name="Klingelsmith K.B."/>
            <person name="Rusch D.B."/>
            <person name="Inskeep W.P."/>
        </authorList>
    </citation>
    <scope>NUCLEOTIDE SEQUENCE [LARGE SCALE GENOMIC DNA]</scope>
    <source>
        <strain evidence="1 3">MDKW</strain>
    </source>
</reference>
<evidence type="ECO:0000313" key="1">
    <source>
        <dbReference type="EMBL" id="RSN72405.1"/>
    </source>
</evidence>
<dbReference type="Proteomes" id="UP000316217">
    <property type="component" value="Unassembled WGS sequence"/>
</dbReference>
<dbReference type="RefSeq" id="WP_125672575.1">
    <property type="nucleotide sequence ID" value="NZ_RCOS01000156.1"/>
</dbReference>
<keyword evidence="3" id="KW-1185">Reference proteome</keyword>
<dbReference type="AlphaFoldDB" id="A0A3R9R161"/>